<reference evidence="2" key="1">
    <citation type="submission" date="2016-04" db="EMBL/GenBank/DDBJ databases">
        <authorList>
            <person name="Evans L.H."/>
            <person name="Alamgir A."/>
            <person name="Owens N."/>
            <person name="Weber N.D."/>
            <person name="Virtaneva K."/>
            <person name="Barbian K."/>
            <person name="Babar A."/>
            <person name="Rosenke K."/>
        </authorList>
    </citation>
    <scope>NUCLEOTIDE SEQUENCE</scope>
    <source>
        <strain evidence="2">Nono1</strain>
    </source>
</reference>
<dbReference type="EMBL" id="LT559120">
    <property type="protein sequence ID" value="SAP16285.1"/>
    <property type="molecule type" value="Genomic_DNA"/>
</dbReference>
<dbReference type="AlphaFoldDB" id="A0A1M4BKW3"/>
<gene>
    <name evidence="2" type="ORF">BN4615_P10948</name>
</gene>
<organism evidence="2">
    <name type="scientific">Nonomuraea gerenzanensis</name>
    <dbReference type="NCBI Taxonomy" id="93944"/>
    <lineage>
        <taxon>Bacteria</taxon>
        <taxon>Bacillati</taxon>
        <taxon>Actinomycetota</taxon>
        <taxon>Actinomycetes</taxon>
        <taxon>Streptosporangiales</taxon>
        <taxon>Streptosporangiaceae</taxon>
        <taxon>Nonomuraea</taxon>
    </lineage>
</organism>
<feature type="region of interest" description="Disordered" evidence="1">
    <location>
        <begin position="51"/>
        <end position="80"/>
    </location>
</feature>
<sequence length="80" mass="8933">MNTITKAACTAPAWLNWIRPWYVGVVLTGGHFEGHIYPDCERLLRITSEPQEGAGWLDPADPRTCGSCQERHDAGEEPPR</sequence>
<accession>A0A1M4BKW3</accession>
<evidence type="ECO:0000313" key="2">
    <source>
        <dbReference type="EMBL" id="SAP16285.1"/>
    </source>
</evidence>
<protein>
    <submittedName>
        <fullName evidence="2">Uncharacterized protein</fullName>
    </submittedName>
</protein>
<feature type="compositionally biased region" description="Basic and acidic residues" evidence="1">
    <location>
        <begin position="69"/>
        <end position="80"/>
    </location>
</feature>
<proteinExistence type="predicted"/>
<dbReference type="RefSeq" id="WP_225267146.1">
    <property type="nucleotide sequence ID" value="NZ_CP084058.1"/>
</dbReference>
<name>A0A1M4BKW3_9ACTN</name>
<evidence type="ECO:0000256" key="1">
    <source>
        <dbReference type="SAM" id="MobiDB-lite"/>
    </source>
</evidence>